<keyword evidence="3" id="KW-1185">Reference proteome</keyword>
<accession>A0A2B7XJ27</accession>
<evidence type="ECO:0000313" key="3">
    <source>
        <dbReference type="Proteomes" id="UP000224080"/>
    </source>
</evidence>
<dbReference type="AlphaFoldDB" id="A0A2B7XJ27"/>
<keyword evidence="1" id="KW-0812">Transmembrane</keyword>
<dbReference type="Proteomes" id="UP000224080">
    <property type="component" value="Unassembled WGS sequence"/>
</dbReference>
<protein>
    <submittedName>
        <fullName evidence="2">Uncharacterized protein</fullName>
    </submittedName>
</protein>
<feature type="transmembrane region" description="Helical" evidence="1">
    <location>
        <begin position="581"/>
        <end position="603"/>
    </location>
</feature>
<comment type="caution">
    <text evidence="2">The sequence shown here is derived from an EMBL/GenBank/DDBJ whole genome shotgun (WGS) entry which is preliminary data.</text>
</comment>
<feature type="transmembrane region" description="Helical" evidence="1">
    <location>
        <begin position="89"/>
        <end position="110"/>
    </location>
</feature>
<dbReference type="OrthoDB" id="5287717at2759"/>
<keyword evidence="1" id="KW-0472">Membrane</keyword>
<keyword evidence="1" id="KW-1133">Transmembrane helix</keyword>
<organism evidence="2 3">
    <name type="scientific">Blastomyces parvus</name>
    <dbReference type="NCBI Taxonomy" id="2060905"/>
    <lineage>
        <taxon>Eukaryota</taxon>
        <taxon>Fungi</taxon>
        <taxon>Dikarya</taxon>
        <taxon>Ascomycota</taxon>
        <taxon>Pezizomycotina</taxon>
        <taxon>Eurotiomycetes</taxon>
        <taxon>Eurotiomycetidae</taxon>
        <taxon>Onygenales</taxon>
        <taxon>Ajellomycetaceae</taxon>
        <taxon>Blastomyces</taxon>
    </lineage>
</organism>
<feature type="transmembrane region" description="Helical" evidence="1">
    <location>
        <begin position="47"/>
        <end position="69"/>
    </location>
</feature>
<evidence type="ECO:0000313" key="2">
    <source>
        <dbReference type="EMBL" id="PGH08909.1"/>
    </source>
</evidence>
<feature type="transmembrane region" description="Helical" evidence="1">
    <location>
        <begin position="163"/>
        <end position="184"/>
    </location>
</feature>
<dbReference type="EMBL" id="PDNC01000007">
    <property type="protein sequence ID" value="PGH08909.1"/>
    <property type="molecule type" value="Genomic_DNA"/>
</dbReference>
<gene>
    <name evidence="2" type="ORF">GX51_00966</name>
</gene>
<name>A0A2B7XJ27_9EURO</name>
<sequence>MSPASSDHDRLLGPGLELHFITNADSQATNKKAFSHVQPKSYKLRRFPLRAAAVIVGPVVVLAYYGFIWRLVVTRADEVLKLGMPNELWIYYCWFVVGVFGLNFSKYGLLGIEASMLHDRNWQVKSAMKLLMHCDSAWSGPGGWLKCASASLWQKRNVAGRMWYTLAVLSLFPFVALPLSGLTMEPVNGYIASHEPPLAIGHKPNNFHRRPEESRATLFWRTGQSPTIPGIGILYTAPHVQRNSIPYLRDVPNSLPSNISESNPEFFLAPQANVPISGRVWGLLIGCNCSIVKSFSEFAILTQRPAINFNESSSLENLRLNSSAVSDEIIIAANSNANLVAHAQIGYNFSGVYGHVGWAASAPTPALFEYALWQGYMDMGFTLLREQVNFSTAIDSPMAGVNGPYFRAENGTFYFNQTFYGNQPDENGTVSSEPVYRSTAVSHVAPPIGVRCIRDSKLGYADVDRKGSFHSFTESPPPWVDSHESGDQWGFGSIGHDIAGKFTELLTSTNSPPPLRFTHGLYFPSYIQAETLYQSIMLAHAWDALELMYDSSYTFQTAYILANATGSRASTVMGPGVIPPIYVGILLALWTMGSVILGCGYGLRRRWSERLDGYSMFRFGADFAREIQNDPEFACAADFEECQALWKLPGLVGDAEPEREIGHISLVKRGNEPNKGKRYH</sequence>
<reference evidence="2 3" key="1">
    <citation type="submission" date="2017-10" db="EMBL/GenBank/DDBJ databases">
        <title>Comparative genomics in systemic dimorphic fungi from Ajellomycetaceae.</title>
        <authorList>
            <person name="Munoz J.F."/>
            <person name="Mcewen J.G."/>
            <person name="Clay O.K."/>
            <person name="Cuomo C.A."/>
        </authorList>
    </citation>
    <scope>NUCLEOTIDE SEQUENCE [LARGE SCALE GENOMIC DNA]</scope>
    <source>
        <strain evidence="2 3">UAMH130</strain>
    </source>
</reference>
<evidence type="ECO:0000256" key="1">
    <source>
        <dbReference type="SAM" id="Phobius"/>
    </source>
</evidence>
<proteinExistence type="predicted"/>